<dbReference type="Proteomes" id="UP001549104">
    <property type="component" value="Unassembled WGS sequence"/>
</dbReference>
<evidence type="ECO:0000313" key="3">
    <source>
        <dbReference type="EMBL" id="MET3655681.1"/>
    </source>
</evidence>
<evidence type="ECO:0000313" key="4">
    <source>
        <dbReference type="Proteomes" id="UP001549104"/>
    </source>
</evidence>
<keyword evidence="3" id="KW-0436">Ligase</keyword>
<dbReference type="PANTHER" id="PTHR43767:SF1">
    <property type="entry name" value="NONRIBOSOMAL PEPTIDE SYNTHASE PES1 (EUROFUNG)-RELATED"/>
    <property type="match status" value="1"/>
</dbReference>
<name>A0ABV2K3L5_SPOPS</name>
<evidence type="ECO:0000259" key="2">
    <source>
        <dbReference type="Pfam" id="PF13193"/>
    </source>
</evidence>
<dbReference type="InterPro" id="IPR020845">
    <property type="entry name" value="AMP-binding_CS"/>
</dbReference>
<dbReference type="GO" id="GO:0050563">
    <property type="term" value="F:trans-feruloyl-CoA synthase activity"/>
    <property type="evidence" value="ECO:0007669"/>
    <property type="project" value="UniProtKB-EC"/>
</dbReference>
<dbReference type="PROSITE" id="PS00455">
    <property type="entry name" value="AMP_BINDING"/>
    <property type="match status" value="1"/>
</dbReference>
<dbReference type="InterPro" id="IPR050237">
    <property type="entry name" value="ATP-dep_AMP-bd_enzyme"/>
</dbReference>
<evidence type="ECO:0000259" key="1">
    <source>
        <dbReference type="Pfam" id="PF00501"/>
    </source>
</evidence>
<dbReference type="EC" id="6.2.1.34" evidence="3"/>
<dbReference type="Gene3D" id="3.40.50.12780">
    <property type="entry name" value="N-terminal domain of ligase-like"/>
    <property type="match status" value="1"/>
</dbReference>
<reference evidence="3 4" key="1">
    <citation type="submission" date="2024-06" db="EMBL/GenBank/DDBJ databases">
        <title>Sorghum-associated microbial communities from plants grown in Nebraska, USA.</title>
        <authorList>
            <person name="Schachtman D."/>
        </authorList>
    </citation>
    <scope>NUCLEOTIDE SEQUENCE [LARGE SCALE GENOMIC DNA]</scope>
    <source>
        <strain evidence="3 4">1288</strain>
    </source>
</reference>
<organism evidence="3 4">
    <name type="scientific">Sporosarcina psychrophila</name>
    <name type="common">Bacillus psychrophilus</name>
    <dbReference type="NCBI Taxonomy" id="1476"/>
    <lineage>
        <taxon>Bacteria</taxon>
        <taxon>Bacillati</taxon>
        <taxon>Bacillota</taxon>
        <taxon>Bacilli</taxon>
        <taxon>Bacillales</taxon>
        <taxon>Caryophanaceae</taxon>
        <taxon>Sporosarcina</taxon>
    </lineage>
</organism>
<gene>
    <name evidence="3" type="ORF">ABIC55_000765</name>
</gene>
<proteinExistence type="predicted"/>
<dbReference type="Pfam" id="PF13193">
    <property type="entry name" value="AMP-binding_C"/>
    <property type="match status" value="1"/>
</dbReference>
<dbReference type="PANTHER" id="PTHR43767">
    <property type="entry name" value="LONG-CHAIN-FATTY-ACID--COA LIGASE"/>
    <property type="match status" value="1"/>
</dbReference>
<sequence>MNSSQLLERNARKYPKTEAVIGMGKRYTYKELDQLVNRFAHGLKLLGIGRGDKAVLYMPNVPEFVIVYFAVQRLGAIIVPINAKMTLSEVEYVLENSDAKAFIAHDLLFESVKNLDSNLVLIKTGAPLDDKWISFETVLNDNDSSIECNLPDSSESTILYTSGTTGKPKGVLFSYKNILTVAQMICVEMEIKPESRLLIMMPLSHSAPLHLFFMAGLIVGATSVLTPTFTPDLLIETVEQEKTTHFFGAPVVYLLTAKNPKMETADLSSMKWWIYGSAPLSQPEVEFVQEKFKSDNFICVYGLTEAGPNGTLLSASEHKTKAGSIGKRAALHAEFRIVNPNGEDVQQGEVGEILLRGEGNMLGYYNNIEATAETFIGDWLKTGDLAKIDEDGYIWVVDRKKDLIISGGVNIYPKEVEEVLITHSAINEVAVVGVPHPEWGETVKAYFAASEVFNLEEVKQFAQEQLAQYKVPRLYEQVEALPRNASGKILKQPLREGEVNGLTAKVGN</sequence>
<dbReference type="InterPro" id="IPR025110">
    <property type="entry name" value="AMP-bd_C"/>
</dbReference>
<dbReference type="InterPro" id="IPR042099">
    <property type="entry name" value="ANL_N_sf"/>
</dbReference>
<dbReference type="RefSeq" id="WP_354312194.1">
    <property type="nucleotide sequence ID" value="NZ_JBEPME010000001.1"/>
</dbReference>
<protein>
    <submittedName>
        <fullName evidence="3">Feruloyl-CoA synthase</fullName>
        <ecNumber evidence="3">6.2.1.34</ecNumber>
    </submittedName>
</protein>
<dbReference type="SUPFAM" id="SSF56801">
    <property type="entry name" value="Acetyl-CoA synthetase-like"/>
    <property type="match status" value="1"/>
</dbReference>
<dbReference type="Pfam" id="PF00501">
    <property type="entry name" value="AMP-binding"/>
    <property type="match status" value="1"/>
</dbReference>
<keyword evidence="4" id="KW-1185">Reference proteome</keyword>
<accession>A0ABV2K3L5</accession>
<comment type="caution">
    <text evidence="3">The sequence shown here is derived from an EMBL/GenBank/DDBJ whole genome shotgun (WGS) entry which is preliminary data.</text>
</comment>
<dbReference type="InterPro" id="IPR000873">
    <property type="entry name" value="AMP-dep_synth/lig_dom"/>
</dbReference>
<feature type="domain" description="AMP-binding enzyme C-terminal" evidence="2">
    <location>
        <begin position="415"/>
        <end position="488"/>
    </location>
</feature>
<dbReference type="InterPro" id="IPR045851">
    <property type="entry name" value="AMP-bd_C_sf"/>
</dbReference>
<feature type="domain" description="AMP-dependent synthetase/ligase" evidence="1">
    <location>
        <begin position="7"/>
        <end position="365"/>
    </location>
</feature>
<dbReference type="EMBL" id="JBEPME010000001">
    <property type="protein sequence ID" value="MET3655681.1"/>
    <property type="molecule type" value="Genomic_DNA"/>
</dbReference>
<dbReference type="Gene3D" id="3.30.300.30">
    <property type="match status" value="1"/>
</dbReference>